<evidence type="ECO:0008006" key="12">
    <source>
        <dbReference type="Google" id="ProtNLM"/>
    </source>
</evidence>
<dbReference type="InterPro" id="IPR050121">
    <property type="entry name" value="Cytochrome_P450_monoxygenase"/>
</dbReference>
<comment type="similarity">
    <text evidence="2 8">Belongs to the cytochrome P450 family.</text>
</comment>
<evidence type="ECO:0000256" key="5">
    <source>
        <dbReference type="ARBA" id="ARBA00023004"/>
    </source>
</evidence>
<evidence type="ECO:0000256" key="4">
    <source>
        <dbReference type="ARBA" id="ARBA00023002"/>
    </source>
</evidence>
<dbReference type="PANTHER" id="PTHR24305:SF157">
    <property type="entry name" value="N-ACETYLTRYPTOPHAN 6-HYDROXYLASE IVOC-RELATED"/>
    <property type="match status" value="1"/>
</dbReference>
<dbReference type="InterPro" id="IPR036396">
    <property type="entry name" value="Cyt_P450_sf"/>
</dbReference>
<feature type="transmembrane region" description="Helical" evidence="9">
    <location>
        <begin position="6"/>
        <end position="27"/>
    </location>
</feature>
<keyword evidence="5 7" id="KW-0408">Iron</keyword>
<comment type="caution">
    <text evidence="10">The sequence shown here is derived from an EMBL/GenBank/DDBJ whole genome shotgun (WGS) entry which is preliminary data.</text>
</comment>
<dbReference type="EMBL" id="JAPUFD010000018">
    <property type="protein sequence ID" value="MDI1492380.1"/>
    <property type="molecule type" value="Genomic_DNA"/>
</dbReference>
<proteinExistence type="inferred from homology"/>
<accession>A0AA43QY12</accession>
<evidence type="ECO:0000256" key="9">
    <source>
        <dbReference type="SAM" id="Phobius"/>
    </source>
</evidence>
<reference evidence="10" key="1">
    <citation type="journal article" date="2023" name="Genome Biol. Evol.">
        <title>First Whole Genome Sequence and Flow Cytometry Genome Size Data for the Lichen-Forming Fungus Ramalina farinacea (Ascomycota).</title>
        <authorList>
            <person name="Llewellyn T."/>
            <person name="Mian S."/>
            <person name="Hill R."/>
            <person name="Leitch I.J."/>
            <person name="Gaya E."/>
        </authorList>
    </citation>
    <scope>NUCLEOTIDE SEQUENCE</scope>
    <source>
        <strain evidence="10">LIQ254RAFAR</strain>
    </source>
</reference>
<name>A0AA43QY12_9LECA</name>
<organism evidence="10 11">
    <name type="scientific">Ramalina farinacea</name>
    <dbReference type="NCBI Taxonomy" id="258253"/>
    <lineage>
        <taxon>Eukaryota</taxon>
        <taxon>Fungi</taxon>
        <taxon>Dikarya</taxon>
        <taxon>Ascomycota</taxon>
        <taxon>Pezizomycotina</taxon>
        <taxon>Lecanoromycetes</taxon>
        <taxon>OSLEUM clade</taxon>
        <taxon>Lecanoromycetidae</taxon>
        <taxon>Lecanorales</taxon>
        <taxon>Lecanorineae</taxon>
        <taxon>Ramalinaceae</taxon>
        <taxon>Ramalina</taxon>
    </lineage>
</organism>
<comment type="cofactor">
    <cofactor evidence="1 7">
        <name>heme</name>
        <dbReference type="ChEBI" id="CHEBI:30413"/>
    </cofactor>
</comment>
<dbReference type="Proteomes" id="UP001161017">
    <property type="component" value="Unassembled WGS sequence"/>
</dbReference>
<dbReference type="Pfam" id="PF00067">
    <property type="entry name" value="p450"/>
    <property type="match status" value="1"/>
</dbReference>
<keyword evidence="9" id="KW-0472">Membrane</keyword>
<sequence length="323" mass="36491">MAPSSPLLLLAGLVVYGVLLVIYRLTLHPLANFPGPKFTAATKWWEFYVDVIKGEGGGFTHEVDRMHREYGPVVRINPDEIHVSDPSWIDAIYTGPGPIRDKYPPSAHLSGVPLGVFGTISHHTHRLRRSAVKTFISKRTVRSAQASIRETVEQLCEWLGRHADSEECFDASLPYLAWSTDSVFMYLEDKSPGMLRNFEQAKDWERTIKNVAELTPIVKQIPLVMPLVLHVPSWLMGIISQDLMRVLMLHKRMSISAARAHKEHAAQTPISMTLQGILTNPVIFKDPYEFQPERWLGDARSQAHLDKFLVAFGRGTRMCVGMK</sequence>
<feature type="binding site" description="axial binding residue" evidence="7">
    <location>
        <position position="319"/>
    </location>
    <ligand>
        <name>heme</name>
        <dbReference type="ChEBI" id="CHEBI:30413"/>
    </ligand>
    <ligandPart>
        <name>Fe</name>
        <dbReference type="ChEBI" id="CHEBI:18248"/>
    </ligandPart>
</feature>
<dbReference type="PANTHER" id="PTHR24305">
    <property type="entry name" value="CYTOCHROME P450"/>
    <property type="match status" value="1"/>
</dbReference>
<dbReference type="InterPro" id="IPR017972">
    <property type="entry name" value="Cyt_P450_CS"/>
</dbReference>
<evidence type="ECO:0000256" key="7">
    <source>
        <dbReference type="PIRSR" id="PIRSR602401-1"/>
    </source>
</evidence>
<evidence type="ECO:0000256" key="2">
    <source>
        <dbReference type="ARBA" id="ARBA00010617"/>
    </source>
</evidence>
<keyword evidence="6 8" id="KW-0503">Monooxygenase</keyword>
<dbReference type="GO" id="GO:0005506">
    <property type="term" value="F:iron ion binding"/>
    <property type="evidence" value="ECO:0007669"/>
    <property type="project" value="InterPro"/>
</dbReference>
<keyword evidence="4 8" id="KW-0560">Oxidoreductase</keyword>
<dbReference type="GO" id="GO:0004497">
    <property type="term" value="F:monooxygenase activity"/>
    <property type="evidence" value="ECO:0007669"/>
    <property type="project" value="UniProtKB-KW"/>
</dbReference>
<dbReference type="AlphaFoldDB" id="A0AA43QY12"/>
<evidence type="ECO:0000256" key="6">
    <source>
        <dbReference type="ARBA" id="ARBA00023033"/>
    </source>
</evidence>
<keyword evidence="11" id="KW-1185">Reference proteome</keyword>
<dbReference type="InterPro" id="IPR002401">
    <property type="entry name" value="Cyt_P450_E_grp-I"/>
</dbReference>
<protein>
    <recommendedName>
        <fullName evidence="12">Cytochrome P450</fullName>
    </recommendedName>
</protein>
<gene>
    <name evidence="10" type="ORF">OHK93_003594</name>
</gene>
<dbReference type="SUPFAM" id="SSF48264">
    <property type="entry name" value="Cytochrome P450"/>
    <property type="match status" value="1"/>
</dbReference>
<dbReference type="GO" id="GO:0016705">
    <property type="term" value="F:oxidoreductase activity, acting on paired donors, with incorporation or reduction of molecular oxygen"/>
    <property type="evidence" value="ECO:0007669"/>
    <property type="project" value="InterPro"/>
</dbReference>
<keyword evidence="9" id="KW-1133">Transmembrane helix</keyword>
<dbReference type="Gene3D" id="1.10.630.10">
    <property type="entry name" value="Cytochrome P450"/>
    <property type="match status" value="2"/>
</dbReference>
<dbReference type="InterPro" id="IPR001128">
    <property type="entry name" value="Cyt_P450"/>
</dbReference>
<evidence type="ECO:0000256" key="8">
    <source>
        <dbReference type="RuleBase" id="RU000461"/>
    </source>
</evidence>
<keyword evidence="3 7" id="KW-0479">Metal-binding</keyword>
<evidence type="ECO:0000256" key="3">
    <source>
        <dbReference type="ARBA" id="ARBA00022723"/>
    </source>
</evidence>
<dbReference type="GO" id="GO:0020037">
    <property type="term" value="F:heme binding"/>
    <property type="evidence" value="ECO:0007669"/>
    <property type="project" value="InterPro"/>
</dbReference>
<keyword evidence="7 8" id="KW-0349">Heme</keyword>
<dbReference type="PROSITE" id="PS00086">
    <property type="entry name" value="CYTOCHROME_P450"/>
    <property type="match status" value="1"/>
</dbReference>
<evidence type="ECO:0000256" key="1">
    <source>
        <dbReference type="ARBA" id="ARBA00001971"/>
    </source>
</evidence>
<dbReference type="PRINTS" id="PR00463">
    <property type="entry name" value="EP450I"/>
</dbReference>
<keyword evidence="9" id="KW-0812">Transmembrane</keyword>
<evidence type="ECO:0000313" key="10">
    <source>
        <dbReference type="EMBL" id="MDI1492380.1"/>
    </source>
</evidence>
<evidence type="ECO:0000313" key="11">
    <source>
        <dbReference type="Proteomes" id="UP001161017"/>
    </source>
</evidence>